<dbReference type="AlphaFoldDB" id="A0A9P9J7W1"/>
<dbReference type="OrthoDB" id="426386at2759"/>
<proteinExistence type="predicted"/>
<dbReference type="EMBL" id="JAGMUV010000007">
    <property type="protein sequence ID" value="KAH7148742.1"/>
    <property type="molecule type" value="Genomic_DNA"/>
</dbReference>
<comment type="caution">
    <text evidence="3">The sequence shown here is derived from an EMBL/GenBank/DDBJ whole genome shotgun (WGS) entry which is preliminary data.</text>
</comment>
<feature type="transmembrane region" description="Helical" evidence="1">
    <location>
        <begin position="113"/>
        <end position="136"/>
    </location>
</feature>
<sequence>MLRQSVRGVRLPLKAFSQPIEQGAWNGAWRKLFTSQAKGRVSSELWRWRETPWQGLLAKMRPKTFATPRTLQGVMRRGFRFSARRKTNKGPAVKDGVEPTGIKAQLKRLIKDYGWVTLGVYIGLTILDFPFCFLFVRAVGTEAIGRVEHSVTSTFKEMIPEPVKEAWHSVWQSFKRAEAKALGDDDISDKMEMATWGVEKANEQNTNAASLATQLAFAYAIHKSFIFLRVPLTAWLTPRVAKLLQSWGWKVGKKKSA</sequence>
<evidence type="ECO:0000313" key="3">
    <source>
        <dbReference type="EMBL" id="KAH7148742.1"/>
    </source>
</evidence>
<gene>
    <name evidence="3" type="ORF">EDB81DRAFT_473005</name>
</gene>
<protein>
    <recommendedName>
        <fullName evidence="2">DUF1279 domain-containing protein</fullName>
    </recommendedName>
</protein>
<keyword evidence="1" id="KW-1133">Transmembrane helix</keyword>
<dbReference type="Pfam" id="PF06916">
    <property type="entry name" value="FAM210A-B_dom"/>
    <property type="match status" value="1"/>
</dbReference>
<dbReference type="InterPro" id="IPR009688">
    <property type="entry name" value="FAM210A/B-like_dom"/>
</dbReference>
<evidence type="ECO:0000259" key="2">
    <source>
        <dbReference type="Pfam" id="PF06916"/>
    </source>
</evidence>
<reference evidence="3" key="1">
    <citation type="journal article" date="2021" name="Nat. Commun.">
        <title>Genetic determinants of endophytism in the Arabidopsis root mycobiome.</title>
        <authorList>
            <person name="Mesny F."/>
            <person name="Miyauchi S."/>
            <person name="Thiergart T."/>
            <person name="Pickel B."/>
            <person name="Atanasova L."/>
            <person name="Karlsson M."/>
            <person name="Huettel B."/>
            <person name="Barry K.W."/>
            <person name="Haridas S."/>
            <person name="Chen C."/>
            <person name="Bauer D."/>
            <person name="Andreopoulos W."/>
            <person name="Pangilinan J."/>
            <person name="LaButti K."/>
            <person name="Riley R."/>
            <person name="Lipzen A."/>
            <person name="Clum A."/>
            <person name="Drula E."/>
            <person name="Henrissat B."/>
            <person name="Kohler A."/>
            <person name="Grigoriev I.V."/>
            <person name="Martin F.M."/>
            <person name="Hacquard S."/>
        </authorList>
    </citation>
    <scope>NUCLEOTIDE SEQUENCE</scope>
    <source>
        <strain evidence="3">MPI-CAGE-AT-0147</strain>
    </source>
</reference>
<dbReference type="GO" id="GO:0005739">
    <property type="term" value="C:mitochondrion"/>
    <property type="evidence" value="ECO:0007669"/>
    <property type="project" value="TreeGrafter"/>
</dbReference>
<keyword evidence="4" id="KW-1185">Reference proteome</keyword>
<organism evidence="3 4">
    <name type="scientific">Dactylonectria macrodidyma</name>
    <dbReference type="NCBI Taxonomy" id="307937"/>
    <lineage>
        <taxon>Eukaryota</taxon>
        <taxon>Fungi</taxon>
        <taxon>Dikarya</taxon>
        <taxon>Ascomycota</taxon>
        <taxon>Pezizomycotina</taxon>
        <taxon>Sordariomycetes</taxon>
        <taxon>Hypocreomycetidae</taxon>
        <taxon>Hypocreales</taxon>
        <taxon>Nectriaceae</taxon>
        <taxon>Dactylonectria</taxon>
    </lineage>
</organism>
<evidence type="ECO:0000313" key="4">
    <source>
        <dbReference type="Proteomes" id="UP000738349"/>
    </source>
</evidence>
<keyword evidence="1" id="KW-0812">Transmembrane</keyword>
<dbReference type="InterPro" id="IPR045866">
    <property type="entry name" value="FAM210A/B-like"/>
</dbReference>
<dbReference type="Proteomes" id="UP000738349">
    <property type="component" value="Unassembled WGS sequence"/>
</dbReference>
<dbReference type="PANTHER" id="PTHR21377">
    <property type="entry name" value="PROTEIN FAM210B, MITOCHONDRIAL"/>
    <property type="match status" value="1"/>
</dbReference>
<accession>A0A9P9J7W1</accession>
<keyword evidence="1" id="KW-0472">Membrane</keyword>
<dbReference type="PANTHER" id="PTHR21377:SF0">
    <property type="entry name" value="PROTEIN FAM210B, MITOCHONDRIAL"/>
    <property type="match status" value="1"/>
</dbReference>
<evidence type="ECO:0000256" key="1">
    <source>
        <dbReference type="SAM" id="Phobius"/>
    </source>
</evidence>
<name>A0A9P9J7W1_9HYPO</name>
<feature type="domain" description="DUF1279" evidence="2">
    <location>
        <begin position="105"/>
        <end position="238"/>
    </location>
</feature>